<accession>A0A1W1CLS4</accession>
<gene>
    <name evidence="1" type="ORF">MNB_SM-5-596</name>
</gene>
<protein>
    <submittedName>
        <fullName evidence="1">Uncharacterized protein</fullName>
    </submittedName>
</protein>
<proteinExistence type="predicted"/>
<name>A0A1W1CLS4_9ZZZZ</name>
<organism evidence="1">
    <name type="scientific">hydrothermal vent metagenome</name>
    <dbReference type="NCBI Taxonomy" id="652676"/>
    <lineage>
        <taxon>unclassified sequences</taxon>
        <taxon>metagenomes</taxon>
        <taxon>ecological metagenomes</taxon>
    </lineage>
</organism>
<sequence length="67" mass="7813">MKNITYKEIGEDLGKTEGTIKNWKKNHPVLLDYVKTGAFCKKNNITIEMIKNCIKLQELVTKQEEEE</sequence>
<dbReference type="EMBL" id="FPHH01000093">
    <property type="protein sequence ID" value="SFV66662.1"/>
    <property type="molecule type" value="Genomic_DNA"/>
</dbReference>
<evidence type="ECO:0000313" key="1">
    <source>
        <dbReference type="EMBL" id="SFV66662.1"/>
    </source>
</evidence>
<reference evidence="1" key="1">
    <citation type="submission" date="2016-10" db="EMBL/GenBank/DDBJ databases">
        <authorList>
            <person name="de Groot N.N."/>
        </authorList>
    </citation>
    <scope>NUCLEOTIDE SEQUENCE</scope>
</reference>
<dbReference type="AlphaFoldDB" id="A0A1W1CLS4"/>